<keyword evidence="5 9" id="KW-1133">Transmembrane helix</keyword>
<accession>E1QGX4</accession>
<dbReference type="RefSeq" id="WP_013258270.1">
    <property type="nucleotide sequence ID" value="NC_014365.1"/>
</dbReference>
<evidence type="ECO:0000256" key="4">
    <source>
        <dbReference type="ARBA" id="ARBA00022692"/>
    </source>
</evidence>
<dbReference type="PANTHER" id="PTHR11629:SF63">
    <property type="entry name" value="V-TYPE PROTON ATPASE SUBUNIT A"/>
    <property type="match status" value="1"/>
</dbReference>
<comment type="similarity">
    <text evidence="2">Belongs to the V-ATPase 116 kDa subunit family.</text>
</comment>
<dbReference type="GO" id="GO:0051117">
    <property type="term" value="F:ATPase binding"/>
    <property type="evidence" value="ECO:0007669"/>
    <property type="project" value="TreeGrafter"/>
</dbReference>
<keyword evidence="11" id="KW-1185">Reference proteome</keyword>
<dbReference type="eggNOG" id="COG1269">
    <property type="taxonomic scope" value="Bacteria"/>
</dbReference>
<evidence type="ECO:0000256" key="3">
    <source>
        <dbReference type="ARBA" id="ARBA00022448"/>
    </source>
</evidence>
<keyword evidence="7 9" id="KW-0472">Membrane</keyword>
<dbReference type="GO" id="GO:0046961">
    <property type="term" value="F:proton-transporting ATPase activity, rotational mechanism"/>
    <property type="evidence" value="ECO:0007669"/>
    <property type="project" value="InterPro"/>
</dbReference>
<feature type="transmembrane region" description="Helical" evidence="9">
    <location>
        <begin position="502"/>
        <end position="521"/>
    </location>
</feature>
<feature type="transmembrane region" description="Helical" evidence="9">
    <location>
        <begin position="426"/>
        <end position="443"/>
    </location>
</feature>
<sequence>MILPMTKITFLGLGSQKEAFLKRLQEVGVTHLILPAETEEPQEVARELQKVGDAKKFLARRLTDKKATPSQNDYEAVCARRDALAHEEASLQTELAILKKDKALMLPWGDFDPASLGALEAKGFKAYFYRLGQSAFAGLDLSGLHSFVVSDTPGEVALVVFGQAQPELGVLPEKLPAKGLSRIEREIEAANQRLTAIQAEYAELARNLKTLEKAEASLTDELTYQRAVLNTDGELGDKLFLVRCWSPMAADELVKKIGPEFAFHHYAEEPQEGDRVPVLLSNKPAFAPGEDLVGIYSHPNYSDFDPSGLVLWCFTIFYGMIIGDAGYGSVLLLISVLLQLKVKSESPMFKRMLRLSYMLSCSTIFFGLISASYFGVALSDDSPLKSIMLMDLGTKEGQNHVMLVSCVMGMVHLTVALLIKLYRTKDLAALGWILVTWGGYLLFDGKVAGGPYGEIGQWTLIAGFALVLLFTSNSRNVIIRLAVGLNGVLGVVQLFADVLSYMRLFALGLATMYMCQTFNLLGGMVFDAIPWAWLGALPAVLVLVIGHSINIVLGIMGGVVHGLRLNFLEWYRWCFEGDGLPFKPFRQVAN</sequence>
<dbReference type="EMBL" id="CP002085">
    <property type="protein sequence ID" value="ADK84817.1"/>
    <property type="molecule type" value="Genomic_DNA"/>
</dbReference>
<feature type="transmembrane region" description="Helical" evidence="9">
    <location>
        <begin position="355"/>
        <end position="379"/>
    </location>
</feature>
<evidence type="ECO:0000256" key="9">
    <source>
        <dbReference type="SAM" id="Phobius"/>
    </source>
</evidence>
<dbReference type="Proteomes" id="UP000009047">
    <property type="component" value="Chromosome"/>
</dbReference>
<feature type="coiled-coil region" evidence="8">
    <location>
        <begin position="180"/>
        <end position="221"/>
    </location>
</feature>
<keyword evidence="4 9" id="KW-0812">Transmembrane</keyword>
<dbReference type="PANTHER" id="PTHR11629">
    <property type="entry name" value="VACUOLAR PROTON ATPASES"/>
    <property type="match status" value="1"/>
</dbReference>
<feature type="transmembrane region" description="Helical" evidence="9">
    <location>
        <begin position="478"/>
        <end position="496"/>
    </location>
</feature>
<comment type="subcellular location">
    <subcellularLocation>
        <location evidence="1">Membrane</location>
        <topology evidence="1">Multi-pass membrane protein</topology>
    </subcellularLocation>
</comment>
<dbReference type="KEGG" id="dbr:Deba_1449"/>
<evidence type="ECO:0000256" key="8">
    <source>
        <dbReference type="SAM" id="Coils"/>
    </source>
</evidence>
<evidence type="ECO:0000256" key="7">
    <source>
        <dbReference type="ARBA" id="ARBA00023136"/>
    </source>
</evidence>
<evidence type="ECO:0000256" key="5">
    <source>
        <dbReference type="ARBA" id="ARBA00022989"/>
    </source>
</evidence>
<dbReference type="InterPro" id="IPR002490">
    <property type="entry name" value="V-ATPase_116kDa_su"/>
</dbReference>
<keyword evidence="6" id="KW-0406">Ion transport</keyword>
<reference evidence="10 11" key="1">
    <citation type="journal article" date="2010" name="Stand. Genomic Sci.">
        <title>Complete genome sequence of Desulfarculus baarsii type strain (2st14).</title>
        <authorList>
            <person name="Sun H."/>
            <person name="Spring S."/>
            <person name="Lapidus A."/>
            <person name="Davenport K."/>
            <person name="Del Rio T.G."/>
            <person name="Tice H."/>
            <person name="Nolan M."/>
            <person name="Copeland A."/>
            <person name="Cheng J.F."/>
            <person name="Lucas S."/>
            <person name="Tapia R."/>
            <person name="Goodwin L."/>
            <person name="Pitluck S."/>
            <person name="Ivanova N."/>
            <person name="Pagani I."/>
            <person name="Mavromatis K."/>
            <person name="Ovchinnikova G."/>
            <person name="Pati A."/>
            <person name="Chen A."/>
            <person name="Palaniappan K."/>
            <person name="Hauser L."/>
            <person name="Chang Y.J."/>
            <person name="Jeffries C.D."/>
            <person name="Detter J.C."/>
            <person name="Han C."/>
            <person name="Rohde M."/>
            <person name="Brambilla E."/>
            <person name="Goker M."/>
            <person name="Woyke T."/>
            <person name="Bristow J."/>
            <person name="Eisen J.A."/>
            <person name="Markowitz V."/>
            <person name="Hugenholtz P."/>
            <person name="Kyrpides N.C."/>
            <person name="Klenk H.P."/>
            <person name="Land M."/>
        </authorList>
    </citation>
    <scope>NUCLEOTIDE SEQUENCE [LARGE SCALE GENOMIC DNA]</scope>
    <source>
        <strain evidence="11">ATCC 33931 / DSM 2075 / LMG 7858 / VKM B-1802 / 2st14</strain>
    </source>
</reference>
<feature type="transmembrane region" description="Helical" evidence="9">
    <location>
        <begin position="309"/>
        <end position="334"/>
    </location>
</feature>
<evidence type="ECO:0000256" key="1">
    <source>
        <dbReference type="ARBA" id="ARBA00004141"/>
    </source>
</evidence>
<evidence type="ECO:0000256" key="6">
    <source>
        <dbReference type="ARBA" id="ARBA00023065"/>
    </source>
</evidence>
<gene>
    <name evidence="10" type="ordered locus">Deba_1449</name>
</gene>
<evidence type="ECO:0000313" key="11">
    <source>
        <dbReference type="Proteomes" id="UP000009047"/>
    </source>
</evidence>
<keyword evidence="3" id="KW-0813">Transport</keyword>
<proteinExistence type="inferred from homology"/>
<dbReference type="GO" id="GO:0007035">
    <property type="term" value="P:vacuolar acidification"/>
    <property type="evidence" value="ECO:0007669"/>
    <property type="project" value="TreeGrafter"/>
</dbReference>
<dbReference type="GO" id="GO:0033179">
    <property type="term" value="C:proton-transporting V-type ATPase, V0 domain"/>
    <property type="evidence" value="ECO:0007669"/>
    <property type="project" value="InterPro"/>
</dbReference>
<name>E1QGX4_DESB2</name>
<feature type="transmembrane region" description="Helical" evidence="9">
    <location>
        <begin position="533"/>
        <end position="560"/>
    </location>
</feature>
<organism evidence="10 11">
    <name type="scientific">Desulfarculus baarsii (strain ATCC 33931 / DSM 2075 / LMG 7858 / VKM B-1802 / 2st14)</name>
    <dbReference type="NCBI Taxonomy" id="644282"/>
    <lineage>
        <taxon>Bacteria</taxon>
        <taxon>Pseudomonadati</taxon>
        <taxon>Thermodesulfobacteriota</taxon>
        <taxon>Desulfarculia</taxon>
        <taxon>Desulfarculales</taxon>
        <taxon>Desulfarculaceae</taxon>
        <taxon>Desulfarculus</taxon>
    </lineage>
</organism>
<protein>
    <submittedName>
        <fullName evidence="10">V-type ATPase 116 kDa subunit</fullName>
    </submittedName>
</protein>
<evidence type="ECO:0000313" key="10">
    <source>
        <dbReference type="EMBL" id="ADK84817.1"/>
    </source>
</evidence>
<evidence type="ECO:0000256" key="2">
    <source>
        <dbReference type="ARBA" id="ARBA00009904"/>
    </source>
</evidence>
<feature type="transmembrane region" description="Helical" evidence="9">
    <location>
        <begin position="399"/>
        <end position="419"/>
    </location>
</feature>
<keyword evidence="8" id="KW-0175">Coiled coil</keyword>
<dbReference type="HOGENOM" id="CLU_025558_1_1_7"/>
<feature type="transmembrane region" description="Helical" evidence="9">
    <location>
        <begin position="455"/>
        <end position="471"/>
    </location>
</feature>
<dbReference type="AlphaFoldDB" id="E1QGX4"/>
<dbReference type="STRING" id="644282.Deba_1449"/>
<dbReference type="GO" id="GO:0016471">
    <property type="term" value="C:vacuolar proton-transporting V-type ATPase complex"/>
    <property type="evidence" value="ECO:0007669"/>
    <property type="project" value="TreeGrafter"/>
</dbReference>